<feature type="transmembrane region" description="Helical" evidence="6">
    <location>
        <begin position="113"/>
        <end position="131"/>
    </location>
</feature>
<evidence type="ECO:0000256" key="2">
    <source>
        <dbReference type="ARBA" id="ARBA00022475"/>
    </source>
</evidence>
<organism evidence="7 8">
    <name type="scientific">Aerococcus urinaeequi</name>
    <dbReference type="NCBI Taxonomy" id="51665"/>
    <lineage>
        <taxon>Bacteria</taxon>
        <taxon>Bacillati</taxon>
        <taxon>Bacillota</taxon>
        <taxon>Bacilli</taxon>
        <taxon>Lactobacillales</taxon>
        <taxon>Aerococcaceae</taxon>
        <taxon>Aerococcus</taxon>
    </lineage>
</organism>
<name>A0AAC8WZQ7_9LACT</name>
<dbReference type="InterPro" id="IPR050833">
    <property type="entry name" value="Poly_Biosynth_Transport"/>
</dbReference>
<dbReference type="GeneID" id="92866253"/>
<feature type="transmembrane region" description="Helical" evidence="6">
    <location>
        <begin position="53"/>
        <end position="71"/>
    </location>
</feature>
<feature type="transmembrane region" description="Helical" evidence="6">
    <location>
        <begin position="12"/>
        <end position="33"/>
    </location>
</feature>
<evidence type="ECO:0008006" key="9">
    <source>
        <dbReference type="Google" id="ProtNLM"/>
    </source>
</evidence>
<feature type="transmembrane region" description="Helical" evidence="6">
    <location>
        <begin position="143"/>
        <end position="165"/>
    </location>
</feature>
<feature type="transmembrane region" description="Helical" evidence="6">
    <location>
        <begin position="171"/>
        <end position="195"/>
    </location>
</feature>
<reference evidence="7 8" key="1">
    <citation type="journal article" date="2016" name="Genome Announc.">
        <title>Complete Genome Sequences of Aerococcus christensenii CCUG 28831T, Aerococcus sanguinicola CCUG 43001T, Aerococcus urinae CCUG 36881T, Aerococcus urinaeequi CCUG 28094T, Aerococcus urinaehominis CCUG 42038 BT, and Aerococcus viridans CCUG 4311T.</title>
        <authorList>
            <person name="Carkaci D."/>
            <person name="Dargis R."/>
            <person name="Nielsen X.C."/>
            <person name="Skovgaard O."/>
            <person name="Fuursted K."/>
            <person name="Christensen J.J."/>
        </authorList>
    </citation>
    <scope>NUCLEOTIDE SEQUENCE [LARGE SCALE GENOMIC DNA]</scope>
    <source>
        <strain evidence="7 8">CCUG28094</strain>
    </source>
</reference>
<accession>A0AAC8WZQ7</accession>
<evidence type="ECO:0000256" key="4">
    <source>
        <dbReference type="ARBA" id="ARBA00022989"/>
    </source>
</evidence>
<feature type="transmembrane region" description="Helical" evidence="6">
    <location>
        <begin position="207"/>
        <end position="227"/>
    </location>
</feature>
<sequence>MEKYKKLFNNSIIFIIGNFGSKLINLIMVPLYTQALSLEEYGNVDLVTTTINLLIPIITLEFGQSVIRFVIESNTKEKKQNIFNLIIIVSIVITVIALLLLPIVNYFNLFGNNYKYFIILLLLNSYSGILAQFARGIGKIRAFAFNGILVTIITVSLNILFLVVLNYGLDGYFISLIIANFISVLYLFMICGGLVHIRKFTFRVKDISKMFSYSIPLIPNSVIWWIINGSTRYFILYFVGTAGNGLFAVANKIPSIISIFTSIFSQAWQISSFEEYRQDSKDTSSFYSKVYSLYFVGLMTVGSSILLILKPLMSFLVSESFYIGWQIVPGLVLAVIYQSLSGFIGTIYTASKNTKGVFSTSIYGGLLSAIFNMIFIPFLGVNGAGIGMALSFLLMFVIRFIDTRKFVKIQLNLSNFIISNLIYVGQSISIFLWDGLLLIFINIIFLSCILLINRQVILALAKTIFKR</sequence>
<feature type="transmembrane region" description="Helical" evidence="6">
    <location>
        <begin position="439"/>
        <end position="461"/>
    </location>
</feature>
<evidence type="ECO:0000256" key="6">
    <source>
        <dbReference type="SAM" id="Phobius"/>
    </source>
</evidence>
<dbReference type="EMBL" id="CP014162">
    <property type="protein sequence ID" value="AMB97017.1"/>
    <property type="molecule type" value="Genomic_DNA"/>
</dbReference>
<evidence type="ECO:0000256" key="5">
    <source>
        <dbReference type="ARBA" id="ARBA00023136"/>
    </source>
</evidence>
<dbReference type="RefSeq" id="WP_026466359.1">
    <property type="nucleotide sequence ID" value="NZ_CP014162.1"/>
</dbReference>
<gene>
    <name evidence="7" type="ORF">AWM74_01665</name>
</gene>
<keyword evidence="4 6" id="KW-1133">Transmembrane helix</keyword>
<dbReference type="Pfam" id="PF01943">
    <property type="entry name" value="Polysacc_synt"/>
    <property type="match status" value="1"/>
</dbReference>
<keyword evidence="5 6" id="KW-0472">Membrane</keyword>
<feature type="transmembrane region" description="Helical" evidence="6">
    <location>
        <begin position="290"/>
        <end position="309"/>
    </location>
</feature>
<feature type="transmembrane region" description="Helical" evidence="6">
    <location>
        <begin position="321"/>
        <end position="344"/>
    </location>
</feature>
<keyword evidence="3 6" id="KW-0812">Transmembrane</keyword>
<evidence type="ECO:0000256" key="3">
    <source>
        <dbReference type="ARBA" id="ARBA00022692"/>
    </source>
</evidence>
<dbReference type="InterPro" id="IPR002797">
    <property type="entry name" value="Polysacc_synth"/>
</dbReference>
<dbReference type="AlphaFoldDB" id="A0AAC8WZQ7"/>
<proteinExistence type="predicted"/>
<dbReference type="PANTHER" id="PTHR30250:SF11">
    <property type="entry name" value="O-ANTIGEN TRANSPORTER-RELATED"/>
    <property type="match status" value="1"/>
</dbReference>
<dbReference type="GO" id="GO:0005886">
    <property type="term" value="C:plasma membrane"/>
    <property type="evidence" value="ECO:0007669"/>
    <property type="project" value="UniProtKB-SubCell"/>
</dbReference>
<comment type="subcellular location">
    <subcellularLocation>
        <location evidence="1">Cell membrane</location>
        <topology evidence="1">Multi-pass membrane protein</topology>
    </subcellularLocation>
</comment>
<feature type="transmembrane region" description="Helical" evidence="6">
    <location>
        <begin position="413"/>
        <end position="433"/>
    </location>
</feature>
<feature type="transmembrane region" description="Helical" evidence="6">
    <location>
        <begin position="83"/>
        <end position="107"/>
    </location>
</feature>
<evidence type="ECO:0000313" key="8">
    <source>
        <dbReference type="Proteomes" id="UP000067698"/>
    </source>
</evidence>
<reference evidence="8" key="2">
    <citation type="submission" date="2016-01" db="EMBL/GenBank/DDBJ databases">
        <title>Six Aerococcus type strain genome sequencing and assembly using PacBio and Illumina Hiseq.</title>
        <authorList>
            <person name="Carkaci D."/>
            <person name="Dargis R."/>
            <person name="Nielsen X.C."/>
            <person name="Skovgaard O."/>
            <person name="Fuursted K."/>
            <person name="Christensen J.J."/>
        </authorList>
    </citation>
    <scope>NUCLEOTIDE SEQUENCE [LARGE SCALE GENOMIC DNA]</scope>
    <source>
        <strain evidence="8">CCUG28094</strain>
    </source>
</reference>
<feature type="transmembrane region" description="Helical" evidence="6">
    <location>
        <begin position="356"/>
        <end position="378"/>
    </location>
</feature>
<protein>
    <recommendedName>
        <fullName evidence="9">Polysaccharide biosynthesis protein C-terminal domain-containing protein</fullName>
    </recommendedName>
</protein>
<feature type="transmembrane region" description="Helical" evidence="6">
    <location>
        <begin position="384"/>
        <end position="401"/>
    </location>
</feature>
<evidence type="ECO:0000313" key="7">
    <source>
        <dbReference type="EMBL" id="AMB97017.1"/>
    </source>
</evidence>
<evidence type="ECO:0000256" key="1">
    <source>
        <dbReference type="ARBA" id="ARBA00004651"/>
    </source>
</evidence>
<keyword evidence="2" id="KW-1003">Cell membrane</keyword>
<dbReference type="PANTHER" id="PTHR30250">
    <property type="entry name" value="PST FAMILY PREDICTED COLANIC ACID TRANSPORTER"/>
    <property type="match status" value="1"/>
</dbReference>
<dbReference type="Proteomes" id="UP000067698">
    <property type="component" value="Chromosome"/>
</dbReference>